<dbReference type="PIRSF" id="PIRSF001296">
    <property type="entry name" value="K_ATPase_KdpC"/>
    <property type="match status" value="1"/>
</dbReference>
<organism evidence="12 13">
    <name type="scientific">Parachlamydia acanthamoebae</name>
    <dbReference type="NCBI Taxonomy" id="83552"/>
    <lineage>
        <taxon>Bacteria</taxon>
        <taxon>Pseudomonadati</taxon>
        <taxon>Chlamydiota</taxon>
        <taxon>Chlamydiia</taxon>
        <taxon>Parachlamydiales</taxon>
        <taxon>Parachlamydiaceae</taxon>
        <taxon>Parachlamydia</taxon>
    </lineage>
</organism>
<keyword evidence="5 11" id="KW-0547">Nucleotide-binding</keyword>
<evidence type="ECO:0000256" key="5">
    <source>
        <dbReference type="ARBA" id="ARBA00022741"/>
    </source>
</evidence>
<evidence type="ECO:0000313" key="12">
    <source>
        <dbReference type="EMBL" id="KIA76761.1"/>
    </source>
</evidence>
<dbReference type="InterPro" id="IPR003820">
    <property type="entry name" value="KdpC"/>
</dbReference>
<evidence type="ECO:0000256" key="1">
    <source>
        <dbReference type="ARBA" id="ARBA00022448"/>
    </source>
</evidence>
<evidence type="ECO:0000256" key="11">
    <source>
        <dbReference type="HAMAP-Rule" id="MF_00276"/>
    </source>
</evidence>
<evidence type="ECO:0000256" key="7">
    <source>
        <dbReference type="ARBA" id="ARBA00022958"/>
    </source>
</evidence>
<keyword evidence="12" id="KW-0378">Hydrolase</keyword>
<dbReference type="EMBL" id="JSAM01000106">
    <property type="protein sequence ID" value="KIA76761.1"/>
    <property type="molecule type" value="Genomic_DNA"/>
</dbReference>
<keyword evidence="4 11" id="KW-0812">Transmembrane</keyword>
<dbReference type="GO" id="GO:0005886">
    <property type="term" value="C:plasma membrane"/>
    <property type="evidence" value="ECO:0007669"/>
    <property type="project" value="UniProtKB-SubCell"/>
</dbReference>
<dbReference type="Proteomes" id="UP000031307">
    <property type="component" value="Unassembled WGS sequence"/>
</dbReference>
<dbReference type="GO" id="GO:0016787">
    <property type="term" value="F:hydrolase activity"/>
    <property type="evidence" value="ECO:0007669"/>
    <property type="project" value="UniProtKB-KW"/>
</dbReference>
<accession>A0A0C1BZA8</accession>
<comment type="subcellular location">
    <subcellularLocation>
        <location evidence="11">Cell membrane</location>
        <topology evidence="11">Single-pass membrane protein</topology>
    </subcellularLocation>
</comment>
<dbReference type="PANTHER" id="PTHR30042:SF2">
    <property type="entry name" value="POTASSIUM-TRANSPORTING ATPASE KDPC SUBUNIT"/>
    <property type="match status" value="1"/>
</dbReference>
<dbReference type="NCBIfam" id="NF001454">
    <property type="entry name" value="PRK00315.1"/>
    <property type="match status" value="1"/>
</dbReference>
<keyword evidence="2 11" id="KW-1003">Cell membrane</keyword>
<dbReference type="PATRIC" id="fig|83552.4.peg.2123"/>
<keyword evidence="3 11" id="KW-0633">Potassium transport</keyword>
<evidence type="ECO:0000256" key="4">
    <source>
        <dbReference type="ARBA" id="ARBA00022692"/>
    </source>
</evidence>
<feature type="transmembrane region" description="Helical" evidence="11">
    <location>
        <begin position="12"/>
        <end position="36"/>
    </location>
</feature>
<keyword evidence="7 11" id="KW-0630">Potassium</keyword>
<keyword evidence="8 11" id="KW-1133">Transmembrane helix</keyword>
<keyword evidence="1 11" id="KW-0813">Transport</keyword>
<evidence type="ECO:0000256" key="9">
    <source>
        <dbReference type="ARBA" id="ARBA00023065"/>
    </source>
</evidence>
<comment type="caution">
    <text evidence="12">The sequence shown here is derived from an EMBL/GenBank/DDBJ whole genome shotgun (WGS) entry which is preliminary data.</text>
</comment>
<reference evidence="12 13" key="1">
    <citation type="journal article" date="2014" name="Mol. Biol. Evol.">
        <title>Massive expansion of Ubiquitination-related gene families within the Chlamydiae.</title>
        <authorList>
            <person name="Domman D."/>
            <person name="Collingro A."/>
            <person name="Lagkouvardos I."/>
            <person name="Gehre L."/>
            <person name="Weinmaier T."/>
            <person name="Rattei T."/>
            <person name="Subtil A."/>
            <person name="Horn M."/>
        </authorList>
    </citation>
    <scope>NUCLEOTIDE SEQUENCE [LARGE SCALE GENOMIC DNA]</scope>
    <source>
        <strain evidence="12 13">OEW1</strain>
    </source>
</reference>
<dbReference type="NCBIfam" id="TIGR00681">
    <property type="entry name" value="kdpC"/>
    <property type="match status" value="1"/>
</dbReference>
<dbReference type="Pfam" id="PF02669">
    <property type="entry name" value="KdpC"/>
    <property type="match status" value="1"/>
</dbReference>
<comment type="subunit">
    <text evidence="11">The system is composed of three essential subunits: KdpA, KdpB and KdpC.</text>
</comment>
<keyword evidence="9 11" id="KW-0406">Ion transport</keyword>
<comment type="similarity">
    <text evidence="11">Belongs to the KdpC family.</text>
</comment>
<keyword evidence="6 11" id="KW-0067">ATP-binding</keyword>
<dbReference type="PANTHER" id="PTHR30042">
    <property type="entry name" value="POTASSIUM-TRANSPORTING ATPASE C CHAIN"/>
    <property type="match status" value="1"/>
</dbReference>
<gene>
    <name evidence="11 12" type="primary">kdpC</name>
    <name evidence="12" type="ORF">DB43_HK00340</name>
</gene>
<evidence type="ECO:0000256" key="3">
    <source>
        <dbReference type="ARBA" id="ARBA00022538"/>
    </source>
</evidence>
<dbReference type="AlphaFoldDB" id="A0A0C1BZA8"/>
<evidence type="ECO:0000256" key="8">
    <source>
        <dbReference type="ARBA" id="ARBA00022989"/>
    </source>
</evidence>
<evidence type="ECO:0000256" key="6">
    <source>
        <dbReference type="ARBA" id="ARBA00022840"/>
    </source>
</evidence>
<keyword evidence="10 11" id="KW-0472">Membrane</keyword>
<sequence length="200" mass="21937">MGVNMVMQALRMLGCMVVLLGLIYPVVITIIAQIFMPENANGGIIVDKGKTIGAELIAQKFESERYFWARPSAVDFNPLPSGGSNLGPTSKALEKMVAERKAGVASVHLVDVSQVPAELLFASGSGLDPHISRDVAFFQVNRIARARGMSEYELIDFLKEMVIEPSLSIFGEPYVNVLLLNQALDKLNEKQRLPLKGYNE</sequence>
<comment type="function">
    <text evidence="11">Part of the high-affinity ATP-driven potassium transport (or Kdp) system, which catalyzes the hydrolysis of ATP coupled with the electrogenic transport of potassium into the cytoplasm. This subunit acts as a catalytic chaperone that increases the ATP-binding affinity of the ATP-hydrolyzing subunit KdpB by the formation of a transient KdpB/KdpC/ATP ternary complex.</text>
</comment>
<dbReference type="GO" id="GO:0005524">
    <property type="term" value="F:ATP binding"/>
    <property type="evidence" value="ECO:0007669"/>
    <property type="project" value="UniProtKB-UniRule"/>
</dbReference>
<dbReference type="HAMAP" id="MF_00276">
    <property type="entry name" value="KdpC"/>
    <property type="match status" value="1"/>
</dbReference>
<evidence type="ECO:0000256" key="2">
    <source>
        <dbReference type="ARBA" id="ARBA00022475"/>
    </source>
</evidence>
<proteinExistence type="inferred from homology"/>
<evidence type="ECO:0000256" key="10">
    <source>
        <dbReference type="ARBA" id="ARBA00023136"/>
    </source>
</evidence>
<protein>
    <recommendedName>
        <fullName evidence="11">Potassium-transporting ATPase KdpC subunit</fullName>
    </recommendedName>
    <alternativeName>
        <fullName evidence="11">ATP phosphohydrolase [potassium-transporting] C chain</fullName>
    </alternativeName>
    <alternativeName>
        <fullName evidence="11">Potassium-binding and translocating subunit C</fullName>
    </alternativeName>
    <alternativeName>
        <fullName evidence="11">Potassium-translocating ATPase C chain</fullName>
    </alternativeName>
</protein>
<name>A0A0C1BZA8_9BACT</name>
<dbReference type="GO" id="GO:0008556">
    <property type="term" value="F:P-type potassium transmembrane transporter activity"/>
    <property type="evidence" value="ECO:0007669"/>
    <property type="project" value="InterPro"/>
</dbReference>
<evidence type="ECO:0000313" key="13">
    <source>
        <dbReference type="Proteomes" id="UP000031307"/>
    </source>
</evidence>